<dbReference type="AlphaFoldDB" id="A0A1X6YLM4"/>
<accession>A0A1X6YLM4</accession>
<keyword evidence="2" id="KW-1185">Reference proteome</keyword>
<proteinExistence type="predicted"/>
<protein>
    <submittedName>
        <fullName evidence="1">Uncharacterized protein</fullName>
    </submittedName>
</protein>
<sequence length="247" mass="25730">MLAAALGLIFSATEDAAKQLLQPVGIKQAFLDMTGNHGVELVHGDRAPLAAGFALPCPDRAGIVAIAAALAGADGHRAPAIAAIADAGQKRGTDHDARGQFGLGVAGLQELLHRLEGLAVDDRRYRHDDDFIGFLVRLVLPVLAPLMLAHIGAPGQDAVNLADAPTAAVTGEDAFAVQMLDDGLNAHLTGIAITFQRQAIDQADRVGVQRVDFQLLLDLRAALLGCDDAIADRGQRAVPEALPGVFL</sequence>
<evidence type="ECO:0000313" key="2">
    <source>
        <dbReference type="Proteomes" id="UP000193207"/>
    </source>
</evidence>
<reference evidence="1 2" key="1">
    <citation type="submission" date="2017-03" db="EMBL/GenBank/DDBJ databases">
        <authorList>
            <person name="Afonso C.L."/>
            <person name="Miller P.J."/>
            <person name="Scott M.A."/>
            <person name="Spackman E."/>
            <person name="Goraichik I."/>
            <person name="Dimitrov K.M."/>
            <person name="Suarez D.L."/>
            <person name="Swayne D.E."/>
        </authorList>
    </citation>
    <scope>NUCLEOTIDE SEQUENCE [LARGE SCALE GENOMIC DNA]</scope>
    <source>
        <strain evidence="1 2">CECT 8110</strain>
    </source>
</reference>
<dbReference type="Proteomes" id="UP000193207">
    <property type="component" value="Unassembled WGS sequence"/>
</dbReference>
<gene>
    <name evidence="1" type="ORF">ROH8110_01044</name>
</gene>
<dbReference type="EMBL" id="FWFU01000001">
    <property type="protein sequence ID" value="SLN24752.1"/>
    <property type="molecule type" value="Genomic_DNA"/>
</dbReference>
<name>A0A1X6YLM4_9RHOB</name>
<evidence type="ECO:0000313" key="1">
    <source>
        <dbReference type="EMBL" id="SLN24752.1"/>
    </source>
</evidence>
<organism evidence="1 2">
    <name type="scientific">Roseovarius halotolerans</name>
    <dbReference type="NCBI Taxonomy" id="505353"/>
    <lineage>
        <taxon>Bacteria</taxon>
        <taxon>Pseudomonadati</taxon>
        <taxon>Pseudomonadota</taxon>
        <taxon>Alphaproteobacteria</taxon>
        <taxon>Rhodobacterales</taxon>
        <taxon>Roseobacteraceae</taxon>
        <taxon>Roseovarius</taxon>
    </lineage>
</organism>